<reference evidence="1 2" key="1">
    <citation type="submission" date="2019-05" db="EMBL/GenBank/DDBJ databases">
        <title>Emergence of the Ug99 lineage of the wheat stem rust pathogen through somatic hybridization.</title>
        <authorList>
            <person name="Li F."/>
            <person name="Upadhyaya N.M."/>
            <person name="Sperschneider J."/>
            <person name="Matny O."/>
            <person name="Nguyen-Phuc H."/>
            <person name="Mago R."/>
            <person name="Raley C."/>
            <person name="Miller M.E."/>
            <person name="Silverstein K.A.T."/>
            <person name="Henningsen E."/>
            <person name="Hirsch C.D."/>
            <person name="Visser B."/>
            <person name="Pretorius Z.A."/>
            <person name="Steffenson B.J."/>
            <person name="Schwessinger B."/>
            <person name="Dodds P.N."/>
            <person name="Figueroa M."/>
        </authorList>
    </citation>
    <scope>NUCLEOTIDE SEQUENCE [LARGE SCALE GENOMIC DNA]</scope>
    <source>
        <strain evidence="1 2">Ug99</strain>
    </source>
</reference>
<sequence>MLMKSVIHRQHDQGDLTPSEENQGLVYQRLCYLALLWYSPPSTCLFGQSWSRCFVAICRSRVRPSWDSL</sequence>
<evidence type="ECO:0000313" key="1">
    <source>
        <dbReference type="EMBL" id="KAA1117003.1"/>
    </source>
</evidence>
<gene>
    <name evidence="1" type="ORF">PGTUg99_033798</name>
</gene>
<protein>
    <submittedName>
        <fullName evidence="1">Uncharacterized protein</fullName>
    </submittedName>
</protein>
<dbReference type="Proteomes" id="UP000325313">
    <property type="component" value="Unassembled WGS sequence"/>
</dbReference>
<dbReference type="AlphaFoldDB" id="A0A5B0QVT1"/>
<proteinExistence type="predicted"/>
<dbReference type="EMBL" id="VDEP01000270">
    <property type="protein sequence ID" value="KAA1117003.1"/>
    <property type="molecule type" value="Genomic_DNA"/>
</dbReference>
<name>A0A5B0QVT1_PUCGR</name>
<comment type="caution">
    <text evidence="1">The sequence shown here is derived from an EMBL/GenBank/DDBJ whole genome shotgun (WGS) entry which is preliminary data.</text>
</comment>
<organism evidence="1 2">
    <name type="scientific">Puccinia graminis f. sp. tritici</name>
    <dbReference type="NCBI Taxonomy" id="56615"/>
    <lineage>
        <taxon>Eukaryota</taxon>
        <taxon>Fungi</taxon>
        <taxon>Dikarya</taxon>
        <taxon>Basidiomycota</taxon>
        <taxon>Pucciniomycotina</taxon>
        <taxon>Pucciniomycetes</taxon>
        <taxon>Pucciniales</taxon>
        <taxon>Pucciniaceae</taxon>
        <taxon>Puccinia</taxon>
    </lineage>
</organism>
<evidence type="ECO:0000313" key="2">
    <source>
        <dbReference type="Proteomes" id="UP000325313"/>
    </source>
</evidence>
<accession>A0A5B0QVT1</accession>